<reference evidence="3 4" key="1">
    <citation type="submission" date="2019-12" db="EMBL/GenBank/DDBJ databases">
        <authorList>
            <person name="Alioto T."/>
            <person name="Alioto T."/>
            <person name="Gomez Garrido J."/>
        </authorList>
    </citation>
    <scope>NUCLEOTIDE SEQUENCE [LARGE SCALE GENOMIC DNA]</scope>
</reference>
<comment type="subcellular location">
    <subcellularLocation>
        <location evidence="1">Cytoplasm</location>
    </subcellularLocation>
</comment>
<dbReference type="PANTHER" id="PTHR22999">
    <property type="entry name" value="PX SERINE/THREONINE KINASE PXK"/>
    <property type="match status" value="1"/>
</dbReference>
<name>A0A8S0VER5_OLEEU</name>
<dbReference type="InterPro" id="IPR051837">
    <property type="entry name" value="SortingNexin/PXDomain-PKLike"/>
</dbReference>
<accession>A0A8S0VER5</accession>
<keyword evidence="2" id="KW-0963">Cytoplasm</keyword>
<evidence type="ECO:0000313" key="3">
    <source>
        <dbReference type="EMBL" id="CAA3029221.1"/>
    </source>
</evidence>
<dbReference type="PANTHER" id="PTHR22999:SF23">
    <property type="entry name" value="SORTING NEXIN-16"/>
    <property type="match status" value="1"/>
</dbReference>
<sequence length="253" mass="28245">MSAIANIAEQHEVWDFLSPSSKNYSFEKSASVMRNLAVNVDDAMDDIARQIKGGLMRTVVGSPSTSYEPAFSVTTRNLSWNSDDINKLGLRQSTSELINGFSVNEEGDKDVNHMVEKVDSSAQASGWHSDNELDLNGIPPRVVKCNEDVQNLDFDSTGGLRVQSESHGVSRFPEASLASTSVHKEGQIEVPPEWTPPNLGIPVLNLVDKLFQLKRRVWLRRQVFWISKREDNIAQGIRWVQDALWPDGTFFGS</sequence>
<gene>
    <name evidence="3" type="ORF">OLEA9_A103167</name>
</gene>
<protein>
    <submittedName>
        <fullName evidence="3">Crooked neck-like protein 1</fullName>
    </submittedName>
</protein>
<evidence type="ECO:0000256" key="1">
    <source>
        <dbReference type="ARBA" id="ARBA00004496"/>
    </source>
</evidence>
<dbReference type="Gramene" id="OE9A103167T1">
    <property type="protein sequence ID" value="OE9A103167C1"/>
    <property type="gene ID" value="OE9A103167"/>
</dbReference>
<dbReference type="GO" id="GO:0005737">
    <property type="term" value="C:cytoplasm"/>
    <property type="evidence" value="ECO:0007669"/>
    <property type="project" value="UniProtKB-SubCell"/>
</dbReference>
<proteinExistence type="predicted"/>
<keyword evidence="4" id="KW-1185">Reference proteome</keyword>
<evidence type="ECO:0000256" key="2">
    <source>
        <dbReference type="ARBA" id="ARBA00022490"/>
    </source>
</evidence>
<dbReference type="OrthoDB" id="120967at2759"/>
<organism evidence="3 4">
    <name type="scientific">Olea europaea subsp. europaea</name>
    <dbReference type="NCBI Taxonomy" id="158383"/>
    <lineage>
        <taxon>Eukaryota</taxon>
        <taxon>Viridiplantae</taxon>
        <taxon>Streptophyta</taxon>
        <taxon>Embryophyta</taxon>
        <taxon>Tracheophyta</taxon>
        <taxon>Spermatophyta</taxon>
        <taxon>Magnoliopsida</taxon>
        <taxon>eudicotyledons</taxon>
        <taxon>Gunneridae</taxon>
        <taxon>Pentapetalae</taxon>
        <taxon>asterids</taxon>
        <taxon>lamiids</taxon>
        <taxon>Lamiales</taxon>
        <taxon>Oleaceae</taxon>
        <taxon>Oleeae</taxon>
        <taxon>Olea</taxon>
    </lineage>
</organism>
<dbReference type="Proteomes" id="UP000594638">
    <property type="component" value="Unassembled WGS sequence"/>
</dbReference>
<comment type="caution">
    <text evidence="3">The sequence shown here is derived from an EMBL/GenBank/DDBJ whole genome shotgun (WGS) entry which is preliminary data.</text>
</comment>
<evidence type="ECO:0000313" key="4">
    <source>
        <dbReference type="Proteomes" id="UP000594638"/>
    </source>
</evidence>
<dbReference type="AlphaFoldDB" id="A0A8S0VER5"/>
<dbReference type="EMBL" id="CACTIH010009295">
    <property type="protein sequence ID" value="CAA3029221.1"/>
    <property type="molecule type" value="Genomic_DNA"/>
</dbReference>